<name>A0A934I0T4_9CLOT</name>
<sequence length="174" mass="19893">MYRTRDFMLMDVISVNGKKLGFINDILIDFNKKKVVGFSISSTSLLRKNLNVMTECIVGFNSVMVTTETFKGKFLEFKDIKGMDVKDRRGNIIGMIEDILFDEDSFIIGAVIISTGFITNFISGKKIILINNLVLGEKNMLYNERNANLNFTSLPHKLFMEDDVNEKNRKKDTL</sequence>
<comment type="caution">
    <text evidence="2">The sequence shown here is derived from an EMBL/GenBank/DDBJ whole genome shotgun (WGS) entry which is preliminary data.</text>
</comment>
<dbReference type="InterPro" id="IPR027275">
    <property type="entry name" value="PRC-brl_dom"/>
</dbReference>
<dbReference type="Pfam" id="PF05239">
    <property type="entry name" value="PRC"/>
    <property type="match status" value="2"/>
</dbReference>
<evidence type="ECO:0000313" key="3">
    <source>
        <dbReference type="Proteomes" id="UP000622687"/>
    </source>
</evidence>
<reference evidence="2" key="1">
    <citation type="submission" date="2020-12" db="EMBL/GenBank/DDBJ databases">
        <title>Clostridium thailandense sp. nov., a novel acetogenic bacterium isolated from peat land soil in Thailand.</title>
        <authorList>
            <person name="Chaikitkaew S."/>
            <person name="Birkeland N.K."/>
        </authorList>
    </citation>
    <scope>NUCLEOTIDE SEQUENCE</scope>
    <source>
        <strain evidence="2">DSM 17425</strain>
    </source>
</reference>
<dbReference type="Proteomes" id="UP000622687">
    <property type="component" value="Unassembled WGS sequence"/>
</dbReference>
<proteinExistence type="predicted"/>
<keyword evidence="3" id="KW-1185">Reference proteome</keyword>
<dbReference type="SUPFAM" id="SSF50346">
    <property type="entry name" value="PRC-barrel domain"/>
    <property type="match status" value="2"/>
</dbReference>
<dbReference type="Gene3D" id="2.30.30.240">
    <property type="entry name" value="PRC-barrel domain"/>
    <property type="match status" value="2"/>
</dbReference>
<feature type="domain" description="PRC-barrel" evidence="1">
    <location>
        <begin position="76"/>
        <end position="128"/>
    </location>
</feature>
<accession>A0A934I0T4</accession>
<dbReference type="AlphaFoldDB" id="A0A934I0T4"/>
<gene>
    <name evidence="2" type="ORF">I6U51_14735</name>
</gene>
<evidence type="ECO:0000259" key="1">
    <source>
        <dbReference type="Pfam" id="PF05239"/>
    </source>
</evidence>
<dbReference type="RefSeq" id="WP_211143358.1">
    <property type="nucleotide sequence ID" value="NZ_JAEEGB010000016.1"/>
</dbReference>
<dbReference type="EMBL" id="JAEEGB010000016">
    <property type="protein sequence ID" value="MBI6873940.1"/>
    <property type="molecule type" value="Genomic_DNA"/>
</dbReference>
<protein>
    <submittedName>
        <fullName evidence="2">PRC-barrel domain-containing protein</fullName>
    </submittedName>
</protein>
<dbReference type="InterPro" id="IPR011033">
    <property type="entry name" value="PRC_barrel-like_sf"/>
</dbReference>
<organism evidence="2 3">
    <name type="scientific">Clostridium aciditolerans</name>
    <dbReference type="NCBI Taxonomy" id="339861"/>
    <lineage>
        <taxon>Bacteria</taxon>
        <taxon>Bacillati</taxon>
        <taxon>Bacillota</taxon>
        <taxon>Clostridia</taxon>
        <taxon>Eubacteriales</taxon>
        <taxon>Clostridiaceae</taxon>
        <taxon>Clostridium</taxon>
    </lineage>
</organism>
<evidence type="ECO:0000313" key="2">
    <source>
        <dbReference type="EMBL" id="MBI6873940.1"/>
    </source>
</evidence>
<feature type="domain" description="PRC-barrel" evidence="1">
    <location>
        <begin position="3"/>
        <end position="47"/>
    </location>
</feature>